<evidence type="ECO:0000313" key="1">
    <source>
        <dbReference type="EMBL" id="ACZ20347.1"/>
    </source>
</evidence>
<dbReference type="STRING" id="446469.Sked_03800"/>
<dbReference type="KEGG" id="ske:Sked_03800"/>
<dbReference type="HOGENOM" id="CLU_2994124_0_0_11"/>
<keyword evidence="2" id="KW-1185">Reference proteome</keyword>
<evidence type="ECO:0000313" key="2">
    <source>
        <dbReference type="Proteomes" id="UP000000322"/>
    </source>
</evidence>
<dbReference type="RefSeq" id="WP_012865416.1">
    <property type="nucleotide sequence ID" value="NC_013521.1"/>
</dbReference>
<dbReference type="AlphaFoldDB" id="D1BK70"/>
<gene>
    <name evidence="1" type="ordered locus">Sked_03800</name>
</gene>
<sequence>MAEGLAGQTTQTAPVLPALAGLQMLGSDDVGVCVDGVCEIPGAASSPVVPQDQPEDS</sequence>
<proteinExistence type="predicted"/>
<accession>D1BK70</accession>
<name>D1BK70_SANKS</name>
<organism evidence="1 2">
    <name type="scientific">Sanguibacter keddieii (strain ATCC 51767 / DSM 10542 / NCFB 3025 / ST-74)</name>
    <dbReference type="NCBI Taxonomy" id="446469"/>
    <lineage>
        <taxon>Bacteria</taxon>
        <taxon>Bacillati</taxon>
        <taxon>Actinomycetota</taxon>
        <taxon>Actinomycetes</taxon>
        <taxon>Micrococcales</taxon>
        <taxon>Sanguibacteraceae</taxon>
        <taxon>Sanguibacter</taxon>
    </lineage>
</organism>
<protein>
    <submittedName>
        <fullName evidence="1">Uncharacterized protein</fullName>
    </submittedName>
</protein>
<dbReference type="Proteomes" id="UP000000322">
    <property type="component" value="Chromosome"/>
</dbReference>
<dbReference type="EMBL" id="CP001819">
    <property type="protein sequence ID" value="ACZ20347.1"/>
    <property type="molecule type" value="Genomic_DNA"/>
</dbReference>
<reference evidence="1 2" key="1">
    <citation type="journal article" date="2009" name="Stand. Genomic Sci.">
        <title>Complete genome sequence of Sanguibacter keddieii type strain (ST-74).</title>
        <authorList>
            <person name="Ivanova N."/>
            <person name="Sikorski J."/>
            <person name="Sims D."/>
            <person name="Brettin T."/>
            <person name="Detter J.C."/>
            <person name="Han C."/>
            <person name="Lapidus A."/>
            <person name="Copeland A."/>
            <person name="Glavina Del Rio T."/>
            <person name="Nolan M."/>
            <person name="Chen F."/>
            <person name="Lucas S."/>
            <person name="Tice H."/>
            <person name="Cheng J.F."/>
            <person name="Bruce D."/>
            <person name="Goodwin L."/>
            <person name="Pitluck S."/>
            <person name="Pati A."/>
            <person name="Mavromatis K."/>
            <person name="Chen A."/>
            <person name="Palaniappan K."/>
            <person name="D'haeseleer P."/>
            <person name="Chain P."/>
            <person name="Bristow J."/>
            <person name="Eisen J.A."/>
            <person name="Markowitz V."/>
            <person name="Hugenholtz P."/>
            <person name="Goker M."/>
            <person name="Pukall R."/>
            <person name="Klenk H.P."/>
            <person name="Kyrpides N.C."/>
        </authorList>
    </citation>
    <scope>NUCLEOTIDE SEQUENCE [LARGE SCALE GENOMIC DNA]</scope>
    <source>
        <strain evidence="2">ATCC 51767 / DSM 10542 / NCFB 3025 / ST-74</strain>
    </source>
</reference>